<evidence type="ECO:0000256" key="1">
    <source>
        <dbReference type="ARBA" id="ARBA00022723"/>
    </source>
</evidence>
<dbReference type="SUPFAM" id="SSF53187">
    <property type="entry name" value="Zn-dependent exopeptidases"/>
    <property type="match status" value="1"/>
</dbReference>
<dbReference type="EMBL" id="JAFBEC010000007">
    <property type="protein sequence ID" value="MBM7633433.1"/>
    <property type="molecule type" value="Genomic_DNA"/>
</dbReference>
<keyword evidence="4" id="KW-0645">Protease</keyword>
<dbReference type="InterPro" id="IPR011650">
    <property type="entry name" value="Peptidase_M20_dimer"/>
</dbReference>
<keyword evidence="4" id="KW-0121">Carboxypeptidase</keyword>
<reference evidence="4 5" key="1">
    <citation type="submission" date="2021-01" db="EMBL/GenBank/DDBJ databases">
        <title>Genomic Encyclopedia of Type Strains, Phase IV (KMG-IV): sequencing the most valuable type-strain genomes for metagenomic binning, comparative biology and taxonomic classification.</title>
        <authorList>
            <person name="Goeker M."/>
        </authorList>
    </citation>
    <scope>NUCLEOTIDE SEQUENCE [LARGE SCALE GENOMIC DNA]</scope>
    <source>
        <strain evidence="4 5">DSM 25540</strain>
    </source>
</reference>
<dbReference type="EC" id="3.4.17.11" evidence="4"/>
<dbReference type="InterPro" id="IPR017150">
    <property type="entry name" value="Pept_M20_glutamate_carboxypep"/>
</dbReference>
<dbReference type="Proteomes" id="UP000741863">
    <property type="component" value="Unassembled WGS sequence"/>
</dbReference>
<dbReference type="CDD" id="cd03885">
    <property type="entry name" value="M20_CPDG2"/>
    <property type="match status" value="1"/>
</dbReference>
<dbReference type="PANTHER" id="PTHR43808">
    <property type="entry name" value="ACETYLORNITHINE DEACETYLASE"/>
    <property type="match status" value="1"/>
</dbReference>
<dbReference type="RefSeq" id="WP_204698073.1">
    <property type="nucleotide sequence ID" value="NZ_JAFBEC010000007.1"/>
</dbReference>
<name>A0ABS2PF32_9BACL</name>
<keyword evidence="2 4" id="KW-0378">Hydrolase</keyword>
<keyword evidence="5" id="KW-1185">Reference proteome</keyword>
<dbReference type="Gene3D" id="3.30.70.360">
    <property type="match status" value="1"/>
</dbReference>
<accession>A0ABS2PF32</accession>
<proteinExistence type="predicted"/>
<evidence type="ECO:0000313" key="5">
    <source>
        <dbReference type="Proteomes" id="UP000741863"/>
    </source>
</evidence>
<evidence type="ECO:0000256" key="2">
    <source>
        <dbReference type="ARBA" id="ARBA00022801"/>
    </source>
</evidence>
<dbReference type="Pfam" id="PF01546">
    <property type="entry name" value="Peptidase_M20"/>
    <property type="match status" value="1"/>
</dbReference>
<dbReference type="Pfam" id="PF07687">
    <property type="entry name" value="M20_dimer"/>
    <property type="match status" value="1"/>
</dbReference>
<dbReference type="PIRSF" id="PIRSF037238">
    <property type="entry name" value="Carboxypeptidase_G2"/>
    <property type="match status" value="1"/>
</dbReference>
<feature type="domain" description="Peptidase M20 dimerisation" evidence="3">
    <location>
        <begin position="172"/>
        <end position="271"/>
    </location>
</feature>
<gene>
    <name evidence="4" type="ORF">JOD17_002527</name>
</gene>
<dbReference type="InterPro" id="IPR036264">
    <property type="entry name" value="Bact_exopeptidase_dim_dom"/>
</dbReference>
<evidence type="ECO:0000313" key="4">
    <source>
        <dbReference type="EMBL" id="MBM7633433.1"/>
    </source>
</evidence>
<protein>
    <submittedName>
        <fullName evidence="4">Glutamate carboxypeptidase</fullName>
        <ecNumber evidence="4">3.4.17.11</ecNumber>
    </submittedName>
</protein>
<evidence type="ECO:0000259" key="3">
    <source>
        <dbReference type="Pfam" id="PF07687"/>
    </source>
</evidence>
<dbReference type="Gene3D" id="3.40.630.10">
    <property type="entry name" value="Zn peptidases"/>
    <property type="match status" value="1"/>
</dbReference>
<dbReference type="GO" id="GO:0004180">
    <property type="term" value="F:carboxypeptidase activity"/>
    <property type="evidence" value="ECO:0007669"/>
    <property type="project" value="UniProtKB-KW"/>
</dbReference>
<dbReference type="SUPFAM" id="SSF55031">
    <property type="entry name" value="Bacterial exopeptidase dimerisation domain"/>
    <property type="match status" value="1"/>
</dbReference>
<sequence length="378" mass="42008">MPTNGMLHRLETLVNQESGTYNKQGIDRVGKTLMQWFSDLGFDITEDVQQDRGNNLVGYYKGAKDAKIIVLAHMDTVFKEGTVNVRPFSKDEQYAYGPGVFDMKASIVVLYQALVELKNEHQEELLENVAILFNSDEEVGSIHSRAWIEEHAKEKSFALILEPTRDKQRVCNARKGGGKYYLHLYGKASHAGMAHRHGESAVEELALLIPKLHALTDYDEGVTVNVGLIEGGTSVNTIAPYAYAGIDLRMETIEQAEQFDKLIRAQIAKRANSEITYELESRSGISRPPFVPDEGSEQLLRYVQEVGKNMGWDIEAEKTGGGSDGNLTSYIGIPTIDGLGPVGGNAHQEDEYVDISSLEERKEFLKALLLRLTDAAKK</sequence>
<comment type="caution">
    <text evidence="4">The sequence shown here is derived from an EMBL/GenBank/DDBJ whole genome shotgun (WGS) entry which is preliminary data.</text>
</comment>
<organism evidence="4 5">
    <name type="scientific">Geomicrobium sediminis</name>
    <dbReference type="NCBI Taxonomy" id="1347788"/>
    <lineage>
        <taxon>Bacteria</taxon>
        <taxon>Bacillati</taxon>
        <taxon>Bacillota</taxon>
        <taxon>Bacilli</taxon>
        <taxon>Bacillales</taxon>
        <taxon>Geomicrobium</taxon>
    </lineage>
</organism>
<dbReference type="InterPro" id="IPR050072">
    <property type="entry name" value="Peptidase_M20A"/>
</dbReference>
<dbReference type="PANTHER" id="PTHR43808:SF9">
    <property type="entry name" value="BLL0789 PROTEIN"/>
    <property type="match status" value="1"/>
</dbReference>
<dbReference type="InterPro" id="IPR002933">
    <property type="entry name" value="Peptidase_M20"/>
</dbReference>
<keyword evidence="1" id="KW-0479">Metal-binding</keyword>